<dbReference type="InterPro" id="IPR019542">
    <property type="entry name" value="Enhancer_polycomb-like_N"/>
</dbReference>
<evidence type="ECO:0000259" key="14">
    <source>
        <dbReference type="Pfam" id="PF10513"/>
    </source>
</evidence>
<evidence type="ECO:0000256" key="3">
    <source>
        <dbReference type="ARBA" id="ARBA00008035"/>
    </source>
</evidence>
<dbReference type="GO" id="GO:0006357">
    <property type="term" value="P:regulation of transcription by RNA polymerase II"/>
    <property type="evidence" value="ECO:0007669"/>
    <property type="project" value="InterPro"/>
</dbReference>
<organism evidence="15">
    <name type="scientific">Populus tomentosa</name>
    <name type="common">Chinese white poplar</name>
    <dbReference type="NCBI Taxonomy" id="118781"/>
    <lineage>
        <taxon>Eukaryota</taxon>
        <taxon>Viridiplantae</taxon>
        <taxon>Streptophyta</taxon>
        <taxon>Embryophyta</taxon>
        <taxon>Tracheophyta</taxon>
        <taxon>Spermatophyta</taxon>
        <taxon>Magnoliopsida</taxon>
        <taxon>eudicotyledons</taxon>
        <taxon>Gunneridae</taxon>
        <taxon>Pentapetalae</taxon>
        <taxon>rosids</taxon>
        <taxon>fabids</taxon>
        <taxon>Malpighiales</taxon>
        <taxon>Salicaceae</taxon>
        <taxon>Saliceae</taxon>
        <taxon>Populus</taxon>
    </lineage>
</organism>
<evidence type="ECO:0000256" key="4">
    <source>
        <dbReference type="ARBA" id="ARBA00022692"/>
    </source>
</evidence>
<evidence type="ECO:0000313" key="15">
    <source>
        <dbReference type="EMBL" id="APA20180.1"/>
    </source>
</evidence>
<dbReference type="InterPro" id="IPR024943">
    <property type="entry name" value="Enhancer_polycomb"/>
</dbReference>
<evidence type="ECO:0000259" key="13">
    <source>
        <dbReference type="Pfam" id="PF01061"/>
    </source>
</evidence>
<dbReference type="PANTHER" id="PTHR14898">
    <property type="entry name" value="ENHANCER OF POLYCOMB"/>
    <property type="match status" value="1"/>
</dbReference>
<dbReference type="EMBL" id="KT972445">
    <property type="protein sequence ID" value="APA20180.1"/>
    <property type="molecule type" value="Genomic_DNA"/>
</dbReference>
<keyword evidence="8 10" id="KW-0804">Transcription</keyword>
<evidence type="ECO:0000256" key="2">
    <source>
        <dbReference type="ARBA" id="ARBA00004141"/>
    </source>
</evidence>
<sequence>MPSVGLRRTTRVFGVIKGVDGARVLRSGRRLWQESGDGKLRRSNDGDEWYHTIIKNDNNYQTKNQNKNSDLKYKENSGWAHDDKLKKDLGVVIAIAAPKRIKSVKSEKKFGIVYRRKRKRLGGEKSEDSEDKKFGIQFSRRQRRSLDDESSESLVCTPELVVLVDDFSSSSSNGLSCFLSSVLRYIKRVNLSLSELADFLLSEPISSVFASNGLHFARDLSADRIGICKFFGTRQLLPMFSVDFSSIPLCFVHMHLSLFVRFKFLSPIPVNNSSDEDDEDDDVMMSGSKVDQSCMTMKTDFALKITAVPEIDNFGSKAVVHPSVRASKLAGRSTQYRNGLNSRGIQKRRSSLRRGRPRNSAIAGLHKASGALVSDLISSRRKGIPFSSVVSKNKLRRSIRSSPAANIKEINSAAVGVKKDMNMSSCSANILVSESDRCYRIEGATVMFEFTGSREWVLVVKKDGLTRYTHLAQKSMRTCASNRFTHDIIWTGDDNWKLEFPNRQDWFIFKELYKECSDCNVPASVSKVISVPGVREVLGYENGGGAPFFRPYAYISSKNDEVARALARSTASYDMDSEDEEWLKKYNNDFLAESDHLSEDNFELLIDALEKSYYCNPDDFTDENAAAKYCKDFGRREVAEAVYSYWMKKRKQKCSPLLRVFQGHQAKKTPVIPKPVLRKRRSFKRPPSQFGRGKQPSLLPAMAAEQDALEGYNSMHKIEEAENSAKRSLEAAILKRRRAQLLMKNADLATYKAAMALKIAEAALFASSTDVAVTQLFAEQAPKQRGMVLPFQPLSLAFNHVNYYVDVPVEMKMQGIEELLRDVSGVFRPSVLTALEVSAFLGIQKSKKLLLGLAVTVSRMISILPMYSAVIFLGATNTSSVMSIVSIEITVFYRERAAGMYSELPRAFAQVAIEGIYVAIQTVVYSILLYVKIEFSWQIKNFLWFYFFIFTAFMYFTLYGMMLVALTPGHQIAATCCLASSSPEHKFLSGGGGTTGLLQSLGQSMANLLGGQPQKSNRGAGRQSNPSKCAS</sequence>
<keyword evidence="4 12" id="KW-0812">Transmembrane</keyword>
<evidence type="ECO:0000256" key="6">
    <source>
        <dbReference type="ARBA" id="ARBA00023015"/>
    </source>
</evidence>
<evidence type="ECO:0000256" key="10">
    <source>
        <dbReference type="RuleBase" id="RU361124"/>
    </source>
</evidence>
<name>A0A1I9W046_POPTO</name>
<evidence type="ECO:0000256" key="12">
    <source>
        <dbReference type="SAM" id="Phobius"/>
    </source>
</evidence>
<feature type="compositionally biased region" description="Polar residues" evidence="11">
    <location>
        <begin position="1013"/>
        <end position="1031"/>
    </location>
</feature>
<comment type="similarity">
    <text evidence="3 10">Belongs to the enhancer of polycomb family.</text>
</comment>
<keyword evidence="6 10" id="KW-0805">Transcription regulation</keyword>
<feature type="region of interest" description="Disordered" evidence="11">
    <location>
        <begin position="1011"/>
        <end position="1031"/>
    </location>
</feature>
<dbReference type="GO" id="GO:0016020">
    <property type="term" value="C:membrane"/>
    <property type="evidence" value="ECO:0007669"/>
    <property type="project" value="UniProtKB-SubCell"/>
</dbReference>
<accession>A0A1I9W046</accession>
<evidence type="ECO:0000256" key="5">
    <source>
        <dbReference type="ARBA" id="ARBA00022989"/>
    </source>
</evidence>
<keyword evidence="5 12" id="KW-1133">Transmembrane helix</keyword>
<keyword evidence="9 10" id="KW-0539">Nucleus</keyword>
<dbReference type="InterPro" id="IPR013525">
    <property type="entry name" value="ABC2_TM"/>
</dbReference>
<comment type="subcellular location">
    <subcellularLocation>
        <location evidence="2">Membrane</location>
        <topology evidence="2">Multi-pass membrane protein</topology>
    </subcellularLocation>
    <subcellularLocation>
        <location evidence="1 10">Nucleus</location>
    </subcellularLocation>
</comment>
<dbReference type="GO" id="GO:0140359">
    <property type="term" value="F:ABC-type transporter activity"/>
    <property type="evidence" value="ECO:0007669"/>
    <property type="project" value="InterPro"/>
</dbReference>
<dbReference type="GO" id="GO:0005634">
    <property type="term" value="C:nucleus"/>
    <property type="evidence" value="ECO:0007669"/>
    <property type="project" value="UniProtKB-SubCell"/>
</dbReference>
<evidence type="ECO:0000256" key="7">
    <source>
        <dbReference type="ARBA" id="ARBA00023136"/>
    </source>
</evidence>
<dbReference type="GO" id="GO:0035267">
    <property type="term" value="C:NuA4 histone acetyltransferase complex"/>
    <property type="evidence" value="ECO:0007669"/>
    <property type="project" value="InterPro"/>
</dbReference>
<dbReference type="AlphaFoldDB" id="A0A1I9W046"/>
<proteinExistence type="inferred from homology"/>
<dbReference type="Pfam" id="PF01061">
    <property type="entry name" value="ABC2_membrane"/>
    <property type="match status" value="1"/>
</dbReference>
<feature type="domain" description="ABC-2 type transporter transmembrane" evidence="13">
    <location>
        <begin position="853"/>
        <end position="977"/>
    </location>
</feature>
<evidence type="ECO:0000256" key="11">
    <source>
        <dbReference type="SAM" id="MobiDB-lite"/>
    </source>
</evidence>
<keyword evidence="7 12" id="KW-0472">Membrane</keyword>
<feature type="transmembrane region" description="Helical" evidence="12">
    <location>
        <begin position="864"/>
        <end position="887"/>
    </location>
</feature>
<evidence type="ECO:0000256" key="8">
    <source>
        <dbReference type="ARBA" id="ARBA00023163"/>
    </source>
</evidence>
<evidence type="ECO:0000256" key="9">
    <source>
        <dbReference type="ARBA" id="ARBA00023242"/>
    </source>
</evidence>
<feature type="transmembrane region" description="Helical" evidence="12">
    <location>
        <begin position="907"/>
        <end position="931"/>
    </location>
</feature>
<feature type="transmembrane region" description="Helical" evidence="12">
    <location>
        <begin position="943"/>
        <end position="966"/>
    </location>
</feature>
<evidence type="ECO:0000256" key="1">
    <source>
        <dbReference type="ARBA" id="ARBA00004123"/>
    </source>
</evidence>
<dbReference type="Pfam" id="PF10513">
    <property type="entry name" value="EPL1"/>
    <property type="match status" value="1"/>
</dbReference>
<protein>
    <recommendedName>
        <fullName evidence="10">Enhancer of polycomb-like protein</fullName>
    </recommendedName>
</protein>
<feature type="domain" description="Enhancer of polycomb-like N-terminal" evidence="14">
    <location>
        <begin position="553"/>
        <end position="611"/>
    </location>
</feature>
<reference evidence="15" key="1">
    <citation type="submission" date="2015-10" db="EMBL/GenBank/DDBJ databases">
        <title>The patterns of DNA cytosine methylation of different tissues and organs in poplar.</title>
        <authorList>
            <person name="Zhang D."/>
            <person name="Wang Q."/>
        </authorList>
    </citation>
    <scope>NUCLEOTIDE SEQUENCE</scope>
</reference>